<dbReference type="Gene3D" id="1.10.8.270">
    <property type="entry name" value="putative rabgap domain of human tbc1 domain family member 14 like domains"/>
    <property type="match status" value="1"/>
</dbReference>
<dbReference type="InParanoid" id="A0A2P6MWF1"/>
<dbReference type="PANTHER" id="PTHR47219">
    <property type="entry name" value="RAB GTPASE-ACTIVATING PROTEIN 1-LIKE"/>
    <property type="match status" value="1"/>
</dbReference>
<proteinExistence type="predicted"/>
<evidence type="ECO:0000313" key="3">
    <source>
        <dbReference type="EMBL" id="PRP76044.1"/>
    </source>
</evidence>
<feature type="compositionally biased region" description="Low complexity" evidence="1">
    <location>
        <begin position="280"/>
        <end position="294"/>
    </location>
</feature>
<keyword evidence="4" id="KW-1185">Reference proteome</keyword>
<dbReference type="InterPro" id="IPR050302">
    <property type="entry name" value="Rab_GAP_TBC_domain"/>
</dbReference>
<gene>
    <name evidence="3" type="ORF">PROFUN_01760</name>
</gene>
<feature type="region of interest" description="Disordered" evidence="1">
    <location>
        <begin position="276"/>
        <end position="344"/>
    </location>
</feature>
<feature type="compositionally biased region" description="Basic and acidic residues" evidence="1">
    <location>
        <begin position="698"/>
        <end position="707"/>
    </location>
</feature>
<name>A0A2P6MWF1_9EUKA</name>
<dbReference type="InterPro" id="IPR000195">
    <property type="entry name" value="Rab-GAP-TBC_dom"/>
</dbReference>
<dbReference type="SUPFAM" id="SSF103657">
    <property type="entry name" value="BAR/IMD domain-like"/>
    <property type="match status" value="1"/>
</dbReference>
<evidence type="ECO:0000256" key="1">
    <source>
        <dbReference type="SAM" id="MobiDB-lite"/>
    </source>
</evidence>
<dbReference type="SUPFAM" id="SSF47923">
    <property type="entry name" value="Ypt/Rab-GAP domain of gyp1p"/>
    <property type="match status" value="2"/>
</dbReference>
<dbReference type="GO" id="GO:0005096">
    <property type="term" value="F:GTPase activator activity"/>
    <property type="evidence" value="ECO:0007669"/>
    <property type="project" value="TreeGrafter"/>
</dbReference>
<dbReference type="EMBL" id="MDYQ01000353">
    <property type="protein sequence ID" value="PRP76044.1"/>
    <property type="molecule type" value="Genomic_DNA"/>
</dbReference>
<feature type="domain" description="Rab-GAP TBC" evidence="2">
    <location>
        <begin position="432"/>
        <end position="619"/>
    </location>
</feature>
<evidence type="ECO:0000259" key="2">
    <source>
        <dbReference type="PROSITE" id="PS50086"/>
    </source>
</evidence>
<feature type="region of interest" description="Disordered" evidence="1">
    <location>
        <begin position="766"/>
        <end position="799"/>
    </location>
</feature>
<dbReference type="OrthoDB" id="294251at2759"/>
<dbReference type="PROSITE" id="PS50086">
    <property type="entry name" value="TBC_RABGAP"/>
    <property type="match status" value="1"/>
</dbReference>
<dbReference type="AlphaFoldDB" id="A0A2P6MWF1"/>
<dbReference type="InterPro" id="IPR035969">
    <property type="entry name" value="Rab-GAP_TBC_sf"/>
</dbReference>
<feature type="region of interest" description="Disordered" evidence="1">
    <location>
        <begin position="698"/>
        <end position="726"/>
    </location>
</feature>
<protein>
    <recommendedName>
        <fullName evidence="2">Rab-GAP TBC domain-containing protein</fullName>
    </recommendedName>
</protein>
<comment type="caution">
    <text evidence="3">The sequence shown here is derived from an EMBL/GenBank/DDBJ whole genome shotgun (WGS) entry which is preliminary data.</text>
</comment>
<dbReference type="Gene3D" id="1.20.1270.60">
    <property type="entry name" value="Arfaptin homology (AH) domain/BAR domain"/>
    <property type="match status" value="1"/>
</dbReference>
<dbReference type="Pfam" id="PF00566">
    <property type="entry name" value="RabGAP-TBC"/>
    <property type="match status" value="1"/>
</dbReference>
<dbReference type="STRING" id="1890364.A0A2P6MWF1"/>
<dbReference type="PANTHER" id="PTHR47219:SF20">
    <property type="entry name" value="TBC1 DOMAIN FAMILY MEMBER 2B"/>
    <property type="match status" value="1"/>
</dbReference>
<organism evidence="3 4">
    <name type="scientific">Planoprotostelium fungivorum</name>
    <dbReference type="NCBI Taxonomy" id="1890364"/>
    <lineage>
        <taxon>Eukaryota</taxon>
        <taxon>Amoebozoa</taxon>
        <taxon>Evosea</taxon>
        <taxon>Variosea</taxon>
        <taxon>Cavosteliida</taxon>
        <taxon>Cavosteliaceae</taxon>
        <taxon>Planoprotostelium</taxon>
    </lineage>
</organism>
<feature type="compositionally biased region" description="Basic and acidic residues" evidence="1">
    <location>
        <begin position="772"/>
        <end position="786"/>
    </location>
</feature>
<sequence>MANFSERIGALSRLGRRRSMERIRNLSKDIKYQVKLKTQSLPHHLRTVDVRFEEAQQNFLRLFKLLNEVYLELSKQKDVRTFFSEPLIALTNEMASFYNGANRADAETNEEFITLNEICITLIEDFGQHQREFLSSIERHLNHCENLKRRIVDRNMSLLEYDLAKNNLRTTHDKSKTMDKVHAADAKLKVLQQTYNSRNSELTEELTQFYEERHSNFKTEFQQITVRQVMAFNSISNAHLRVQSKLQPGKAPVQMKAPMSHHNDLMVQFAALSSGGAQLTTSPSGSSTEGSPNSSRRRLLSREVELANSTELPVVESTDAGPPPVPARLKEEMPPKPTVEPMERKASFKSHPDIIIGTMRAARTPKSPDIVSDVSLETTESSWNSLWNNLKPLSAFAPGQTVWTEKNIHDCWSKFSRHSRDAYTKKLLRRESIPIDLRPQIWPLIADIERFRGENELPDYPTMKEIFNVAVSEATEQIEKDITRTFPQEKRVAFNDELRAILRTYAHTNPSIGYCQSMNFIAAALLFFLPEEQAFWLMKIMIDDMLPRHYYSQSMIGLLVDQRVFKYLLCIKLPQLCTHFSSSKLDIEPIIVSWFLSLYTVVFEIQESSRVIEQFLFEGDVTLFRIALAIFKLNEKNLLRLNDFTDLFVYLSRMAQTTAAYDFDLLLKKSYTFEINKTKLAALRARYYEEVSKEKSDEEVRRLERQKSRAALNAQNSHNSPSDTQKWIEKRRTIAHRIAFGDGVSREDFIMQRTSEHMDQHLIQKAVQKASQNKEGDHIEGEHREGSDEEEGISMSEFK</sequence>
<dbReference type="FunFam" id="1.10.8.270:FF:000016">
    <property type="entry name" value="TBC1 domain family member 2A"/>
    <property type="match status" value="1"/>
</dbReference>
<evidence type="ECO:0000313" key="4">
    <source>
        <dbReference type="Proteomes" id="UP000241769"/>
    </source>
</evidence>
<reference evidence="3 4" key="1">
    <citation type="journal article" date="2018" name="Genome Biol. Evol.">
        <title>Multiple Roots of Fruiting Body Formation in Amoebozoa.</title>
        <authorList>
            <person name="Hillmann F."/>
            <person name="Forbes G."/>
            <person name="Novohradska S."/>
            <person name="Ferling I."/>
            <person name="Riege K."/>
            <person name="Groth M."/>
            <person name="Westermann M."/>
            <person name="Marz M."/>
            <person name="Spaller T."/>
            <person name="Winckler T."/>
            <person name="Schaap P."/>
            <person name="Glockner G."/>
        </authorList>
    </citation>
    <scope>NUCLEOTIDE SEQUENCE [LARGE SCALE GENOMIC DNA]</scope>
    <source>
        <strain evidence="3 4">Jena</strain>
    </source>
</reference>
<dbReference type="Proteomes" id="UP000241769">
    <property type="component" value="Unassembled WGS sequence"/>
</dbReference>
<accession>A0A2P6MWF1</accession>
<dbReference type="SMART" id="SM00164">
    <property type="entry name" value="TBC"/>
    <property type="match status" value="1"/>
</dbReference>
<dbReference type="InterPro" id="IPR027267">
    <property type="entry name" value="AH/BAR_dom_sf"/>
</dbReference>
<feature type="compositionally biased region" description="Polar residues" evidence="1">
    <location>
        <begin position="713"/>
        <end position="725"/>
    </location>
</feature>
<dbReference type="Gene3D" id="1.10.472.80">
    <property type="entry name" value="Ypt/Rab-GAP domain of gyp1p, domain 3"/>
    <property type="match status" value="1"/>
</dbReference>
<dbReference type="GO" id="GO:0031267">
    <property type="term" value="F:small GTPase binding"/>
    <property type="evidence" value="ECO:0007669"/>
    <property type="project" value="TreeGrafter"/>
</dbReference>